<dbReference type="Pfam" id="PF12804">
    <property type="entry name" value="NTP_transf_3"/>
    <property type="match status" value="1"/>
</dbReference>
<evidence type="ECO:0000256" key="1">
    <source>
        <dbReference type="ARBA" id="ARBA00022490"/>
    </source>
</evidence>
<accession>A0ABX4MSK6</accession>
<dbReference type="PANTHER" id="PTHR19136">
    <property type="entry name" value="MOLYBDENUM COFACTOR GUANYLYLTRANSFERASE"/>
    <property type="match status" value="1"/>
</dbReference>
<evidence type="ECO:0000313" key="10">
    <source>
        <dbReference type="EMBL" id="PJE31824.1"/>
    </source>
</evidence>
<dbReference type="SUPFAM" id="SSF53448">
    <property type="entry name" value="Nucleotide-diphospho-sugar transferases"/>
    <property type="match status" value="1"/>
</dbReference>
<dbReference type="HAMAP" id="MF_00316">
    <property type="entry name" value="MobA"/>
    <property type="match status" value="1"/>
</dbReference>
<feature type="binding site" evidence="8">
    <location>
        <position position="95"/>
    </location>
    <ligand>
        <name>Mg(2+)</name>
        <dbReference type="ChEBI" id="CHEBI:18420"/>
    </ligand>
</feature>
<feature type="binding site" evidence="8">
    <location>
        <position position="62"/>
    </location>
    <ligand>
        <name>GTP</name>
        <dbReference type="ChEBI" id="CHEBI:37565"/>
    </ligand>
</feature>
<keyword evidence="4 8" id="KW-0547">Nucleotide-binding</keyword>
<name>A0ABX4MSK6_9RHOB</name>
<keyword evidence="2 8" id="KW-0808">Transferase</keyword>
<keyword evidence="6 8" id="KW-0342">GTP-binding</keyword>
<keyword evidence="11" id="KW-1185">Reference proteome</keyword>
<keyword evidence="1 8" id="KW-0963">Cytoplasm</keyword>
<comment type="cofactor">
    <cofactor evidence="8">
        <name>Mg(2+)</name>
        <dbReference type="ChEBI" id="CHEBI:18420"/>
    </cofactor>
</comment>
<protein>
    <recommendedName>
        <fullName evidence="8">Molybdenum cofactor guanylyltransferase</fullName>
        <shortName evidence="8">MoCo guanylyltransferase</shortName>
        <ecNumber evidence="8">2.7.7.77</ecNumber>
    </recommendedName>
    <alternativeName>
        <fullName evidence="8">GTP:molybdopterin guanylyltransferase</fullName>
    </alternativeName>
    <alternativeName>
        <fullName evidence="8">Mo-MPT guanylyltransferase</fullName>
    </alternativeName>
    <alternativeName>
        <fullName evidence="8">Molybdopterin guanylyltransferase</fullName>
    </alternativeName>
    <alternativeName>
        <fullName evidence="8">Molybdopterin-guanine dinucleotide synthase</fullName>
        <shortName evidence="8">MGD synthase</shortName>
    </alternativeName>
</protein>
<comment type="catalytic activity">
    <reaction evidence="8">
        <text>Mo-molybdopterin + GTP + H(+) = Mo-molybdopterin guanine dinucleotide + diphosphate</text>
        <dbReference type="Rhea" id="RHEA:34243"/>
        <dbReference type="ChEBI" id="CHEBI:15378"/>
        <dbReference type="ChEBI" id="CHEBI:33019"/>
        <dbReference type="ChEBI" id="CHEBI:37565"/>
        <dbReference type="ChEBI" id="CHEBI:71302"/>
        <dbReference type="ChEBI" id="CHEBI:71310"/>
        <dbReference type="EC" id="2.7.7.77"/>
    </reaction>
</comment>
<comment type="similarity">
    <text evidence="8">Belongs to the MobA family.</text>
</comment>
<comment type="subcellular location">
    <subcellularLocation>
        <location evidence="8">Cytoplasm</location>
    </subcellularLocation>
</comment>
<evidence type="ECO:0000256" key="3">
    <source>
        <dbReference type="ARBA" id="ARBA00022723"/>
    </source>
</evidence>
<evidence type="ECO:0000256" key="2">
    <source>
        <dbReference type="ARBA" id="ARBA00022679"/>
    </source>
</evidence>
<dbReference type="InterPro" id="IPR029044">
    <property type="entry name" value="Nucleotide-diphossugar_trans"/>
</dbReference>
<dbReference type="Proteomes" id="UP000231702">
    <property type="component" value="Unassembled WGS sequence"/>
</dbReference>
<evidence type="ECO:0000256" key="5">
    <source>
        <dbReference type="ARBA" id="ARBA00022842"/>
    </source>
</evidence>
<evidence type="ECO:0000313" key="11">
    <source>
        <dbReference type="Proteomes" id="UP000231702"/>
    </source>
</evidence>
<comment type="domain">
    <text evidence="8">The N-terminal domain determines nucleotide recognition and specific binding, while the C-terminal domain determines the specific binding to the target protein.</text>
</comment>
<dbReference type="InterPro" id="IPR013482">
    <property type="entry name" value="Molybde_CF_guanTrfase"/>
</dbReference>
<dbReference type="InterPro" id="IPR025877">
    <property type="entry name" value="MobA-like_NTP_Trfase"/>
</dbReference>
<comment type="subunit">
    <text evidence="8">Monomer.</text>
</comment>
<feature type="binding site" evidence="8">
    <location>
        <position position="44"/>
    </location>
    <ligand>
        <name>GTP</name>
        <dbReference type="ChEBI" id="CHEBI:37565"/>
    </ligand>
</feature>
<dbReference type="CDD" id="cd02503">
    <property type="entry name" value="MobA"/>
    <property type="match status" value="1"/>
</dbReference>
<comment type="caution">
    <text evidence="10">The sequence shown here is derived from an EMBL/GenBank/DDBJ whole genome shotgun (WGS) entry which is preliminary data.</text>
</comment>
<feature type="binding site" evidence="8">
    <location>
        <position position="95"/>
    </location>
    <ligand>
        <name>GTP</name>
        <dbReference type="ChEBI" id="CHEBI:37565"/>
    </ligand>
</feature>
<feature type="domain" description="MobA-like NTP transferase" evidence="9">
    <location>
        <begin position="2"/>
        <end position="159"/>
    </location>
</feature>
<dbReference type="PANTHER" id="PTHR19136:SF81">
    <property type="entry name" value="MOLYBDENUM COFACTOR GUANYLYLTRANSFERASE"/>
    <property type="match status" value="1"/>
</dbReference>
<keyword evidence="3 8" id="KW-0479">Metal-binding</keyword>
<evidence type="ECO:0000256" key="4">
    <source>
        <dbReference type="ARBA" id="ARBA00022741"/>
    </source>
</evidence>
<feature type="binding site" evidence="8">
    <location>
        <position position="16"/>
    </location>
    <ligand>
        <name>GTP</name>
        <dbReference type="ChEBI" id="CHEBI:37565"/>
    </ligand>
</feature>
<gene>
    <name evidence="8" type="primary">mobA</name>
    <name evidence="10" type="ORF">CVM39_01590</name>
</gene>
<feature type="binding site" evidence="8">
    <location>
        <begin position="3"/>
        <end position="5"/>
    </location>
    <ligand>
        <name>GTP</name>
        <dbReference type="ChEBI" id="CHEBI:37565"/>
    </ligand>
</feature>
<dbReference type="EMBL" id="PGTD01000007">
    <property type="protein sequence ID" value="PJE31824.1"/>
    <property type="molecule type" value="Genomic_DNA"/>
</dbReference>
<dbReference type="NCBIfam" id="TIGR02665">
    <property type="entry name" value="molyb_mobA"/>
    <property type="match status" value="1"/>
</dbReference>
<sequence length="198" mass="20865">MILAGGLSRRMQGHDKALVQLKGRPLLGHVLARLEPQVSELAVNFNGAPDRLSGLRLPVCPDTLPGHPGPLAGVLTAMDWAAGLGAERVFTVATDTPFLPGDFVPRLLLAAEDCEGPVLAASRDGQGALRAHPTCGLWPVTLRGPLRRALDDGQRRMMGWAEAQGACLAEFAAPGIDPFFNVNTPEDLARAEALLAGV</sequence>
<evidence type="ECO:0000256" key="7">
    <source>
        <dbReference type="ARBA" id="ARBA00023150"/>
    </source>
</evidence>
<organism evidence="10 11">
    <name type="scientific">Pseudooceanicola antarcticus</name>
    <dbReference type="NCBI Taxonomy" id="1247613"/>
    <lineage>
        <taxon>Bacteria</taxon>
        <taxon>Pseudomonadati</taxon>
        <taxon>Pseudomonadota</taxon>
        <taxon>Alphaproteobacteria</taxon>
        <taxon>Rhodobacterales</taxon>
        <taxon>Paracoccaceae</taxon>
        <taxon>Pseudooceanicola</taxon>
    </lineage>
</organism>
<evidence type="ECO:0000259" key="9">
    <source>
        <dbReference type="Pfam" id="PF12804"/>
    </source>
</evidence>
<evidence type="ECO:0000256" key="6">
    <source>
        <dbReference type="ARBA" id="ARBA00023134"/>
    </source>
</evidence>
<dbReference type="Gene3D" id="3.90.550.10">
    <property type="entry name" value="Spore Coat Polysaccharide Biosynthesis Protein SpsA, Chain A"/>
    <property type="match status" value="1"/>
</dbReference>
<keyword evidence="7 8" id="KW-0501">Molybdenum cofactor biosynthesis</keyword>
<keyword evidence="10" id="KW-0548">Nucleotidyltransferase</keyword>
<reference evidence="10 11" key="1">
    <citation type="journal article" date="2018" name="Int. J. Syst. Evol. Microbiol.">
        <title>Pseudooceanicola lipolyticus sp. nov., a marine alphaproteobacterium, reclassification of Oceanicola flagellatus as Pseudooceanicola flagellatus comb. nov. and emended description of the genus Pseudooceanicola.</title>
        <authorList>
            <person name="Huang M.-M."/>
            <person name="Guo L.-L."/>
            <person name="Wu Y.-H."/>
            <person name="Lai Q.-L."/>
            <person name="Shao Z.-Z."/>
            <person name="Wang C.-S."/>
            <person name="Wu M."/>
            <person name="Xu X.-W."/>
        </authorList>
    </citation>
    <scope>NUCLEOTIDE SEQUENCE [LARGE SCALE GENOMIC DNA]</scope>
    <source>
        <strain evidence="10 11">Ar-45</strain>
    </source>
</reference>
<dbReference type="GO" id="GO:0016779">
    <property type="term" value="F:nucleotidyltransferase activity"/>
    <property type="evidence" value="ECO:0007669"/>
    <property type="project" value="UniProtKB-KW"/>
</dbReference>
<keyword evidence="5 8" id="KW-0460">Magnesium</keyword>
<evidence type="ECO:0000256" key="8">
    <source>
        <dbReference type="HAMAP-Rule" id="MF_00316"/>
    </source>
</evidence>
<comment type="function">
    <text evidence="8">Transfers a GMP moiety from GTP to Mo-molybdopterin (Mo-MPT) cofactor (Moco or molybdenum cofactor) to form Mo-molybdopterin guanine dinucleotide (Mo-MGD) cofactor.</text>
</comment>
<proteinExistence type="inferred from homology"/>
<dbReference type="EC" id="2.7.7.77" evidence="8"/>